<evidence type="ECO:0000259" key="1">
    <source>
        <dbReference type="Pfam" id="PF00248"/>
    </source>
</evidence>
<comment type="caution">
    <text evidence="2">The sequence shown here is derived from an EMBL/GenBank/DDBJ whole genome shotgun (WGS) entry which is preliminary data.</text>
</comment>
<feature type="domain" description="NADP-dependent oxidoreductase" evidence="1">
    <location>
        <begin position="11"/>
        <end position="277"/>
    </location>
</feature>
<gene>
    <name evidence="2" type="ORF">HPE56_16650</name>
</gene>
<dbReference type="SUPFAM" id="SSF51430">
    <property type="entry name" value="NAD(P)-linked oxidoreductase"/>
    <property type="match status" value="1"/>
</dbReference>
<dbReference type="InterPro" id="IPR036812">
    <property type="entry name" value="NAD(P)_OxRdtase_dom_sf"/>
</dbReference>
<evidence type="ECO:0000313" key="3">
    <source>
        <dbReference type="Proteomes" id="UP001166021"/>
    </source>
</evidence>
<reference evidence="2" key="1">
    <citation type="submission" date="2020-05" db="EMBL/GenBank/DDBJ databases">
        <title>The draft genome sequence of Maribacter sp. ANRC-HE7.</title>
        <authorList>
            <person name="Mu L."/>
        </authorList>
    </citation>
    <scope>NUCLEOTIDE SEQUENCE</scope>
    <source>
        <strain evidence="2">ANRC-HE7</strain>
    </source>
</reference>
<dbReference type="Gene3D" id="3.20.20.100">
    <property type="entry name" value="NADP-dependent oxidoreductase domain"/>
    <property type="match status" value="1"/>
</dbReference>
<dbReference type="RefSeq" id="WP_188244883.1">
    <property type="nucleotide sequence ID" value="NZ_JABTCF010000012.1"/>
</dbReference>
<dbReference type="InterPro" id="IPR023210">
    <property type="entry name" value="NADP_OxRdtase_dom"/>
</dbReference>
<name>A0ABR7V706_9FLAO</name>
<keyword evidence="3" id="KW-1185">Reference proteome</keyword>
<evidence type="ECO:0000313" key="2">
    <source>
        <dbReference type="EMBL" id="MBD0779431.1"/>
    </source>
</evidence>
<dbReference type="Pfam" id="PF00248">
    <property type="entry name" value="Aldo_ket_red"/>
    <property type="match status" value="1"/>
</dbReference>
<organism evidence="2 3">
    <name type="scientific">Maribacter aquimaris</name>
    <dbReference type="NCBI Taxonomy" id="2737171"/>
    <lineage>
        <taxon>Bacteria</taxon>
        <taxon>Pseudomonadati</taxon>
        <taxon>Bacteroidota</taxon>
        <taxon>Flavobacteriia</taxon>
        <taxon>Flavobacteriales</taxon>
        <taxon>Flavobacteriaceae</taxon>
        <taxon>Maribacter</taxon>
    </lineage>
</organism>
<dbReference type="PANTHER" id="PTHR43364:SF1">
    <property type="entry name" value="OXIDOREDUCTASE YDHF"/>
    <property type="match status" value="1"/>
</dbReference>
<dbReference type="InterPro" id="IPR050523">
    <property type="entry name" value="AKR_Detox_Biosynth"/>
</dbReference>
<dbReference type="EMBL" id="JABTCF010000012">
    <property type="protein sequence ID" value="MBD0779431.1"/>
    <property type="molecule type" value="Genomic_DNA"/>
</dbReference>
<dbReference type="PANTHER" id="PTHR43364">
    <property type="entry name" value="NADH-SPECIFIC METHYLGLYOXAL REDUCTASE-RELATED"/>
    <property type="match status" value="1"/>
</dbReference>
<dbReference type="Proteomes" id="UP001166021">
    <property type="component" value="Unassembled WGS sequence"/>
</dbReference>
<proteinExistence type="predicted"/>
<accession>A0ABR7V706</accession>
<sequence length="291" mass="32902">MANITKFSKTIAGTMTWGRWGKQLGKDEMIRLIKHCLEVGITTFDHADIYGGYTTEAEFGNAFSKSGIPRDAIQLISKCGIQLISDNRTSIVQHYNYSKEHITKSVEHSLKQLNTEYLDLLLLHRPSPLMDPDEINEAIMRLFKEGKILDYGVSNFTPTQIAMLEGVLPLSANQMEFSLTNNSVMYNGVLDDCVAHKRLAMSWSPLGGYFKEDNKKTQRIRLALEPMIEKYNATGDQLLLAWIMKHPAHIHPVVGTTNEDRLTLASKVEDIIMDIEDWFILLEASHGHPVP</sequence>
<protein>
    <submittedName>
        <fullName evidence="2">Aldo/keto reductase</fullName>
    </submittedName>
</protein>